<gene>
    <name evidence="1" type="ORF">SMD44_07146</name>
</gene>
<keyword evidence="2" id="KW-1185">Reference proteome</keyword>
<reference evidence="1 2" key="1">
    <citation type="submission" date="2017-05" db="EMBL/GenBank/DDBJ databases">
        <title>Streptomyces alboflavus Genome sequencing and assembly.</title>
        <authorList>
            <person name="Wang Y."/>
            <person name="Du B."/>
            <person name="Ding Y."/>
            <person name="Liu H."/>
            <person name="Hou Q."/>
            <person name="Liu K."/>
            <person name="Wang C."/>
            <person name="Yao L."/>
        </authorList>
    </citation>
    <scope>NUCLEOTIDE SEQUENCE [LARGE SCALE GENOMIC DNA]</scope>
    <source>
        <strain evidence="1 2">MDJK44</strain>
    </source>
</reference>
<sequence>MQGRGPGVAVGFLAAVGVVDGGGVTVKSVSAPMAYHQQMLATV</sequence>
<dbReference type="EMBL" id="CP021748">
    <property type="protein sequence ID" value="ARX87665.1"/>
    <property type="molecule type" value="Genomic_DNA"/>
</dbReference>
<protein>
    <submittedName>
        <fullName evidence="1">Uncharacterized protein</fullName>
    </submittedName>
</protein>
<name>A0A1Z1WMJ3_9ACTN</name>
<evidence type="ECO:0000313" key="2">
    <source>
        <dbReference type="Proteomes" id="UP000195880"/>
    </source>
</evidence>
<evidence type="ECO:0000313" key="1">
    <source>
        <dbReference type="EMBL" id="ARX87665.1"/>
    </source>
</evidence>
<dbReference type="AlphaFoldDB" id="A0A1Z1WMJ3"/>
<proteinExistence type="predicted"/>
<dbReference type="KEGG" id="salf:SMD44_07146"/>
<organism evidence="1 2">
    <name type="scientific">Streptomyces alboflavus</name>
    <dbReference type="NCBI Taxonomy" id="67267"/>
    <lineage>
        <taxon>Bacteria</taxon>
        <taxon>Bacillati</taxon>
        <taxon>Actinomycetota</taxon>
        <taxon>Actinomycetes</taxon>
        <taxon>Kitasatosporales</taxon>
        <taxon>Streptomycetaceae</taxon>
        <taxon>Streptomyces</taxon>
    </lineage>
</organism>
<accession>A0A1Z1WMJ3</accession>
<dbReference type="Proteomes" id="UP000195880">
    <property type="component" value="Chromosome"/>
</dbReference>